<dbReference type="Gene3D" id="3.40.710.10">
    <property type="entry name" value="DD-peptidase/beta-lactamase superfamily"/>
    <property type="match status" value="1"/>
</dbReference>
<dbReference type="SUPFAM" id="SSF56601">
    <property type="entry name" value="beta-lactamase/transpeptidase-like"/>
    <property type="match status" value="1"/>
</dbReference>
<dbReference type="InterPro" id="IPR050789">
    <property type="entry name" value="Diverse_Enzym_Activities"/>
</dbReference>
<dbReference type="PANTHER" id="PTHR43283:SF11">
    <property type="entry name" value="BETA-LACTAMASE-RELATED DOMAIN-CONTAINING PROTEIN"/>
    <property type="match status" value="1"/>
</dbReference>
<proteinExistence type="predicted"/>
<keyword evidence="1" id="KW-0378">Hydrolase</keyword>
<sequence>MFPCAVLEVGSRDAVAFAGAWGALTYDPTAAPATLETVFDLASLTKVIATTTVLMRLVDQGDVRLNTPVSHWLNEWRSEDRKSVTVADLLEHTSGLTAHLPFFRDHVGRSDFQHSIGTLPLEYTPRASSIYSDLGFILLGFLAVDAAQGNTLDSQFDKIVAPLGLGDLQFSPPSAWNSRIAPTELDGWGGRLLRGEVHDENGWALGGVAGHTGLFGSAPAVGRFARAALTTLTGSPLLAKTRTMMRFLQRSSVTGSSRALGWDTMLVTSSCGHKLSPESIGHTGFTGTSLWLDPTQDLYVVLLTNRVHPTRDNEAILDLRPAVHDAVIDAISR</sequence>
<dbReference type="EMBL" id="UINC01004322">
    <property type="protein sequence ID" value="SVA13459.1"/>
    <property type="molecule type" value="Genomic_DNA"/>
</dbReference>
<feature type="domain" description="Beta-lactamase-related" evidence="2">
    <location>
        <begin position="5"/>
        <end position="315"/>
    </location>
</feature>
<evidence type="ECO:0000259" key="2">
    <source>
        <dbReference type="Pfam" id="PF00144"/>
    </source>
</evidence>
<protein>
    <recommendedName>
        <fullName evidence="2">Beta-lactamase-related domain-containing protein</fullName>
    </recommendedName>
</protein>
<dbReference type="Pfam" id="PF00144">
    <property type="entry name" value="Beta-lactamase"/>
    <property type="match status" value="1"/>
</dbReference>
<dbReference type="AlphaFoldDB" id="A0A381TCJ0"/>
<reference evidence="3" key="1">
    <citation type="submission" date="2018-05" db="EMBL/GenBank/DDBJ databases">
        <authorList>
            <person name="Lanie J.A."/>
            <person name="Ng W.-L."/>
            <person name="Kazmierczak K.M."/>
            <person name="Andrzejewski T.M."/>
            <person name="Davidsen T.M."/>
            <person name="Wayne K.J."/>
            <person name="Tettelin H."/>
            <person name="Glass J.I."/>
            <person name="Rusch D."/>
            <person name="Podicherti R."/>
            <person name="Tsui H.-C.T."/>
            <person name="Winkler M.E."/>
        </authorList>
    </citation>
    <scope>NUCLEOTIDE SEQUENCE</scope>
</reference>
<accession>A0A381TCJ0</accession>
<evidence type="ECO:0000256" key="1">
    <source>
        <dbReference type="ARBA" id="ARBA00022801"/>
    </source>
</evidence>
<name>A0A381TCJ0_9ZZZZ</name>
<organism evidence="3">
    <name type="scientific">marine metagenome</name>
    <dbReference type="NCBI Taxonomy" id="408172"/>
    <lineage>
        <taxon>unclassified sequences</taxon>
        <taxon>metagenomes</taxon>
        <taxon>ecological metagenomes</taxon>
    </lineage>
</organism>
<dbReference type="InterPro" id="IPR001466">
    <property type="entry name" value="Beta-lactam-related"/>
</dbReference>
<dbReference type="InterPro" id="IPR012338">
    <property type="entry name" value="Beta-lactam/transpept-like"/>
</dbReference>
<gene>
    <name evidence="3" type="ORF">METZ01_LOCUS66313</name>
</gene>
<evidence type="ECO:0000313" key="3">
    <source>
        <dbReference type="EMBL" id="SVA13459.1"/>
    </source>
</evidence>
<dbReference type="GO" id="GO:0016787">
    <property type="term" value="F:hydrolase activity"/>
    <property type="evidence" value="ECO:0007669"/>
    <property type="project" value="UniProtKB-KW"/>
</dbReference>
<dbReference type="PANTHER" id="PTHR43283">
    <property type="entry name" value="BETA-LACTAMASE-RELATED"/>
    <property type="match status" value="1"/>
</dbReference>